<dbReference type="STRING" id="1149755.A0A2J6RVD8"/>
<evidence type="ECO:0000256" key="1">
    <source>
        <dbReference type="ARBA" id="ARBA00009242"/>
    </source>
</evidence>
<dbReference type="PANTHER" id="PTHR12045:SF3">
    <property type="entry name" value="INACTIVE ALLANTOICASE-RELATED"/>
    <property type="match status" value="1"/>
</dbReference>
<dbReference type="InterPro" id="IPR008979">
    <property type="entry name" value="Galactose-bd-like_sf"/>
</dbReference>
<comment type="similarity">
    <text evidence="1">Belongs to the allantoicase family.</text>
</comment>
<protein>
    <submittedName>
        <fullName evidence="3">Putative Allantoicase</fullName>
    </submittedName>
</protein>
<dbReference type="HAMAP" id="MF_00813">
    <property type="entry name" value="Allantoicase"/>
    <property type="match status" value="1"/>
</dbReference>
<evidence type="ECO:0000259" key="2">
    <source>
        <dbReference type="Pfam" id="PF03561"/>
    </source>
</evidence>
<dbReference type="GO" id="GO:0000256">
    <property type="term" value="P:allantoin catabolic process"/>
    <property type="evidence" value="ECO:0007669"/>
    <property type="project" value="InterPro"/>
</dbReference>
<dbReference type="InterPro" id="IPR005164">
    <property type="entry name" value="Allantoicase"/>
</dbReference>
<keyword evidence="4" id="KW-1185">Reference proteome</keyword>
<dbReference type="EMBL" id="KZ613943">
    <property type="protein sequence ID" value="PMD42423.1"/>
    <property type="molecule type" value="Genomic_DNA"/>
</dbReference>
<gene>
    <name evidence="3" type="ORF">L207DRAFT_485958</name>
</gene>
<dbReference type="NCBIfam" id="TIGR02961">
    <property type="entry name" value="allantoicase"/>
    <property type="match status" value="1"/>
</dbReference>
<dbReference type="PANTHER" id="PTHR12045">
    <property type="entry name" value="ALLANTOICASE"/>
    <property type="match status" value="1"/>
</dbReference>
<dbReference type="Gene3D" id="2.60.120.260">
    <property type="entry name" value="Galactose-binding domain-like"/>
    <property type="match status" value="2"/>
</dbReference>
<accession>A0A2J6RVD8</accession>
<evidence type="ECO:0000313" key="3">
    <source>
        <dbReference type="EMBL" id="PMD42423.1"/>
    </source>
</evidence>
<feature type="domain" description="Allantoicase" evidence="2">
    <location>
        <begin position="41"/>
        <end position="194"/>
    </location>
</feature>
<organism evidence="3 4">
    <name type="scientific">Hyaloscypha variabilis (strain UAMH 11265 / GT02V1 / F)</name>
    <name type="common">Meliniomyces variabilis</name>
    <dbReference type="NCBI Taxonomy" id="1149755"/>
    <lineage>
        <taxon>Eukaryota</taxon>
        <taxon>Fungi</taxon>
        <taxon>Dikarya</taxon>
        <taxon>Ascomycota</taxon>
        <taxon>Pezizomycotina</taxon>
        <taxon>Leotiomycetes</taxon>
        <taxon>Helotiales</taxon>
        <taxon>Hyaloscyphaceae</taxon>
        <taxon>Hyaloscypha</taxon>
        <taxon>Hyaloscypha variabilis</taxon>
    </lineage>
</organism>
<dbReference type="InterPro" id="IPR015908">
    <property type="entry name" value="Allantoicase_dom"/>
</dbReference>
<reference evidence="3 4" key="1">
    <citation type="submission" date="2016-04" db="EMBL/GenBank/DDBJ databases">
        <title>A degradative enzymes factory behind the ericoid mycorrhizal symbiosis.</title>
        <authorList>
            <consortium name="DOE Joint Genome Institute"/>
            <person name="Martino E."/>
            <person name="Morin E."/>
            <person name="Grelet G."/>
            <person name="Kuo A."/>
            <person name="Kohler A."/>
            <person name="Daghino S."/>
            <person name="Barry K."/>
            <person name="Choi C."/>
            <person name="Cichocki N."/>
            <person name="Clum A."/>
            <person name="Copeland A."/>
            <person name="Hainaut M."/>
            <person name="Haridas S."/>
            <person name="Labutti K."/>
            <person name="Lindquist E."/>
            <person name="Lipzen A."/>
            <person name="Khouja H.-R."/>
            <person name="Murat C."/>
            <person name="Ohm R."/>
            <person name="Olson A."/>
            <person name="Spatafora J."/>
            <person name="Veneault-Fourrey C."/>
            <person name="Henrissat B."/>
            <person name="Grigoriev I."/>
            <person name="Martin F."/>
            <person name="Perotto S."/>
        </authorList>
    </citation>
    <scope>NUCLEOTIDE SEQUENCE [LARGE SCALE GENOMIC DNA]</scope>
    <source>
        <strain evidence="3 4">F</strain>
    </source>
</reference>
<dbReference type="OrthoDB" id="10266039at2759"/>
<sequence>MMRPPRPKYELEDVPATPLPAELIDSTFKSHYLDLISAPLGGTILSVSDEWFAPATNLLLPTKPIYSEKQVFTGQWMDGWETRRHNRAAFDYGIIRLGVSSGTISGIEVDTAFFQGNEAPAISVEGCLSSDNEEVISWKGERGKWEVILGLQKCGPSQRHAWKLNSPPTKAFTHVRLNMYPDGGIARFRIYGKAIPILPSDKEEIFDLAAAQNGGIAVSWSNQAFGTLAINLLLPGRGPDMADGWETARSRTDDHVDWVIVKLGVPGKVKSLILDTAHFRGNFPEQAQVTGIHDLSEDGPRASDEYWRDLTVLSECEADKEHTFESLDQEPTFTHVKLTIFPDGGVKRLRVFGTRAD</sequence>
<dbReference type="GO" id="GO:0004037">
    <property type="term" value="F:allantoicase activity"/>
    <property type="evidence" value="ECO:0007669"/>
    <property type="project" value="InterPro"/>
</dbReference>
<dbReference type="FunFam" id="2.60.120.260:FF:000078">
    <property type="entry name" value="DAL2p Allantoicase"/>
    <property type="match status" value="1"/>
</dbReference>
<proteinExistence type="inferred from homology"/>
<evidence type="ECO:0000313" key="4">
    <source>
        <dbReference type="Proteomes" id="UP000235786"/>
    </source>
</evidence>
<feature type="domain" description="Allantoicase" evidence="2">
    <location>
        <begin position="214"/>
        <end position="355"/>
    </location>
</feature>
<dbReference type="SUPFAM" id="SSF49785">
    <property type="entry name" value="Galactose-binding domain-like"/>
    <property type="match status" value="2"/>
</dbReference>
<dbReference type="AlphaFoldDB" id="A0A2J6RVD8"/>
<dbReference type="Proteomes" id="UP000235786">
    <property type="component" value="Unassembled WGS sequence"/>
</dbReference>
<name>A0A2J6RVD8_HYAVF</name>
<dbReference type="Pfam" id="PF03561">
    <property type="entry name" value="Allantoicase"/>
    <property type="match status" value="2"/>
</dbReference>
<dbReference type="PIRSF" id="PIRSF016516">
    <property type="entry name" value="Allantoicase"/>
    <property type="match status" value="1"/>
</dbReference>